<comment type="similarity">
    <text evidence="2">Belongs to the transketolase family.</text>
</comment>
<dbReference type="GO" id="GO:0016740">
    <property type="term" value="F:transferase activity"/>
    <property type="evidence" value="ECO:0007669"/>
    <property type="project" value="UniProtKB-KW"/>
</dbReference>
<dbReference type="GO" id="GO:0046872">
    <property type="term" value="F:metal ion binding"/>
    <property type="evidence" value="ECO:0007669"/>
    <property type="project" value="UniProtKB-KW"/>
</dbReference>
<dbReference type="PANTHER" id="PTHR47514:SF1">
    <property type="entry name" value="TRANSKETOLASE N-TERMINAL SECTION-RELATED"/>
    <property type="match status" value="1"/>
</dbReference>
<comment type="caution">
    <text evidence="7">The sequence shown here is derived from an EMBL/GenBank/DDBJ whole genome shotgun (WGS) entry which is preliminary data.</text>
</comment>
<evidence type="ECO:0000256" key="4">
    <source>
        <dbReference type="ARBA" id="ARBA00022723"/>
    </source>
</evidence>
<dbReference type="CDD" id="cd02012">
    <property type="entry name" value="TPP_TK"/>
    <property type="match status" value="1"/>
</dbReference>
<keyword evidence="4" id="KW-0479">Metal-binding</keyword>
<name>A0A226C035_9FIRM</name>
<dbReference type="AlphaFoldDB" id="A0A226C035"/>
<dbReference type="Pfam" id="PF00456">
    <property type="entry name" value="Transketolase_N"/>
    <property type="match status" value="1"/>
</dbReference>
<dbReference type="Gene3D" id="3.40.50.970">
    <property type="match status" value="1"/>
</dbReference>
<dbReference type="InterPro" id="IPR049557">
    <property type="entry name" value="Transketolase_CS"/>
</dbReference>
<gene>
    <name evidence="7" type="ORF">CDO51_07195</name>
</gene>
<protein>
    <submittedName>
        <fullName evidence="7">Transketolase</fullName>
    </submittedName>
</protein>
<comment type="cofactor">
    <cofactor evidence="1">
        <name>thiamine diphosphate</name>
        <dbReference type="ChEBI" id="CHEBI:58937"/>
    </cofactor>
</comment>
<dbReference type="Proteomes" id="UP000214588">
    <property type="component" value="Unassembled WGS sequence"/>
</dbReference>
<reference evidence="7 8" key="1">
    <citation type="submission" date="2017-06" db="EMBL/GenBank/DDBJ databases">
        <title>Draft Genome Sequence of Natranaerobius trueperi halophilic, alkalithermophilic bacteria from soda lakes.</title>
        <authorList>
            <person name="Zhao B."/>
        </authorList>
    </citation>
    <scope>NUCLEOTIDE SEQUENCE [LARGE SCALE GENOMIC DNA]</scope>
    <source>
        <strain evidence="7 8">DSM 18760</strain>
    </source>
</reference>
<evidence type="ECO:0000313" key="7">
    <source>
        <dbReference type="EMBL" id="OWZ83730.1"/>
    </source>
</evidence>
<keyword evidence="8" id="KW-1185">Reference proteome</keyword>
<dbReference type="PANTHER" id="PTHR47514">
    <property type="entry name" value="TRANSKETOLASE N-TERMINAL SECTION-RELATED"/>
    <property type="match status" value="1"/>
</dbReference>
<accession>A0A226C035</accession>
<dbReference type="RefSeq" id="WP_089023623.1">
    <property type="nucleotide sequence ID" value="NZ_NIQC01000013.1"/>
</dbReference>
<dbReference type="EMBL" id="NIQC01000013">
    <property type="protein sequence ID" value="OWZ83730.1"/>
    <property type="molecule type" value="Genomic_DNA"/>
</dbReference>
<keyword evidence="5" id="KW-0786">Thiamine pyrophosphate</keyword>
<sequence length="280" mass="30907">MSLTPKEKDFLIDTSRKIRVETVKMLAEAGSGHPGGSLSMAEMLSLLYFKHMNIDPEHKLDPNRDRLVLSKGHGVPGLYSALAIKGFFPVDELMTLRKLDSRLQGHPDMKNTPGIEMTTGSLGQGLSAANGIALSAKLDEKDYNVYCILGDGEIQEGQIWEAAMTSSHYQLDNLIGILDYNGMQIDGEVQDIMDPRPITDKWRAFGWNVLEVDGHNIEELHNAISKAKEQSEKPTMIVAKTIKGKGVSYMENVVDWHGKAPSDEELQKALEELSDEGGKA</sequence>
<evidence type="ECO:0000259" key="6">
    <source>
        <dbReference type="Pfam" id="PF00456"/>
    </source>
</evidence>
<dbReference type="InterPro" id="IPR029061">
    <property type="entry name" value="THDP-binding"/>
</dbReference>
<evidence type="ECO:0000313" key="8">
    <source>
        <dbReference type="Proteomes" id="UP000214588"/>
    </source>
</evidence>
<evidence type="ECO:0000256" key="2">
    <source>
        <dbReference type="ARBA" id="ARBA00007131"/>
    </source>
</evidence>
<proteinExistence type="inferred from homology"/>
<dbReference type="SUPFAM" id="SSF52518">
    <property type="entry name" value="Thiamin diphosphate-binding fold (THDP-binding)"/>
    <property type="match status" value="1"/>
</dbReference>
<evidence type="ECO:0000256" key="3">
    <source>
        <dbReference type="ARBA" id="ARBA00022679"/>
    </source>
</evidence>
<evidence type="ECO:0000256" key="1">
    <source>
        <dbReference type="ARBA" id="ARBA00001964"/>
    </source>
</evidence>
<keyword evidence="3" id="KW-0808">Transferase</keyword>
<dbReference type="PROSITE" id="PS00801">
    <property type="entry name" value="TRANSKETOLASE_1"/>
    <property type="match status" value="1"/>
</dbReference>
<dbReference type="OrthoDB" id="8732661at2"/>
<feature type="domain" description="Transketolase N-terminal" evidence="6">
    <location>
        <begin position="16"/>
        <end position="271"/>
    </location>
</feature>
<dbReference type="InterPro" id="IPR005474">
    <property type="entry name" value="Transketolase_N"/>
</dbReference>
<organism evidence="7 8">
    <name type="scientific">Natranaerobius trueperi</name>
    <dbReference type="NCBI Taxonomy" id="759412"/>
    <lineage>
        <taxon>Bacteria</taxon>
        <taxon>Bacillati</taxon>
        <taxon>Bacillota</taxon>
        <taxon>Clostridia</taxon>
        <taxon>Natranaerobiales</taxon>
        <taxon>Natranaerobiaceae</taxon>
        <taxon>Natranaerobius</taxon>
    </lineage>
</organism>
<evidence type="ECO:0000256" key="5">
    <source>
        <dbReference type="ARBA" id="ARBA00023052"/>
    </source>
</evidence>